<dbReference type="HOGENOM" id="CLU_185193_1_0_9"/>
<dbReference type="EMBL" id="AEBR01000103">
    <property type="protein sequence ID" value="EFM81512.1"/>
    <property type="molecule type" value="Genomic_DNA"/>
</dbReference>
<organism evidence="1 2">
    <name type="scientific">Enterococcus faecalis TX4248</name>
    <dbReference type="NCBI Taxonomy" id="749495"/>
    <lineage>
        <taxon>Bacteria</taxon>
        <taxon>Bacillati</taxon>
        <taxon>Bacillota</taxon>
        <taxon>Bacilli</taxon>
        <taxon>Lactobacillales</taxon>
        <taxon>Enterococcaceae</taxon>
        <taxon>Enterococcus</taxon>
    </lineage>
</organism>
<proteinExistence type="predicted"/>
<dbReference type="RefSeq" id="WP_002356649.1">
    <property type="nucleotide sequence ID" value="NZ_GL454487.1"/>
</dbReference>
<evidence type="ECO:0000313" key="2">
    <source>
        <dbReference type="Proteomes" id="UP000004846"/>
    </source>
</evidence>
<evidence type="ECO:0000313" key="1">
    <source>
        <dbReference type="EMBL" id="EFM81512.1"/>
    </source>
</evidence>
<reference evidence="2" key="1">
    <citation type="submission" date="2010-07" db="EMBL/GenBank/DDBJ databases">
        <authorList>
            <person name="Weinstock G."/>
            <person name="Sodergren E."/>
            <person name="Clifton S."/>
            <person name="Fulton L."/>
            <person name="Fulton B."/>
            <person name="Courtney L."/>
            <person name="Fronick C."/>
            <person name="Harrison M."/>
            <person name="Strong C."/>
            <person name="Farmer C."/>
            <person name="Delahaunty K."/>
            <person name="Markovic C."/>
            <person name="Hall O."/>
            <person name="Minx P."/>
            <person name="Tomlinson C."/>
            <person name="Mitreva M."/>
            <person name="Hou S."/>
            <person name="Chen J."/>
            <person name="Wollam A."/>
            <person name="Pepin K.H."/>
            <person name="Johnson M."/>
            <person name="Bhonagiri V."/>
            <person name="Zhang X."/>
            <person name="Suruliraj S."/>
            <person name="Warren W."/>
            <person name="Chinwalla A."/>
            <person name="Mardis E.R."/>
            <person name="Wilson R.K."/>
        </authorList>
    </citation>
    <scope>NUCLEOTIDE SEQUENCE [LARGE SCALE GENOMIC DNA]</scope>
    <source>
        <strain evidence="2">TX4248</strain>
    </source>
</reference>
<gene>
    <name evidence="1" type="ORF">HMPREF9498_02849</name>
</gene>
<protein>
    <submittedName>
        <fullName evidence="1">Uncharacterized protein</fullName>
    </submittedName>
</protein>
<name>A0A125W275_ENTFL</name>
<dbReference type="Proteomes" id="UP000004846">
    <property type="component" value="Unassembled WGS sequence"/>
</dbReference>
<comment type="caution">
    <text evidence="1">The sequence shown here is derived from an EMBL/GenBank/DDBJ whole genome shotgun (WGS) entry which is preliminary data.</text>
</comment>
<accession>A0A125W275</accession>
<dbReference type="AlphaFoldDB" id="A0A125W275"/>
<sequence length="75" mass="8561">MEETVFFNLGNALASKRDQKELIKEAQIAKDTRKIPGKLIIVEDEENGTHILFELADQTEPSTETKEFKVKKVID</sequence>
<dbReference type="GeneID" id="60894529"/>